<keyword evidence="7" id="KW-0472">Membrane</keyword>
<dbReference type="Gene3D" id="2.40.30.170">
    <property type="match status" value="1"/>
</dbReference>
<evidence type="ECO:0000256" key="3">
    <source>
        <dbReference type="ARBA" id="ARBA00022448"/>
    </source>
</evidence>
<organism evidence="11 12">
    <name type="scientific">Variovorax paradoxus</name>
    <dbReference type="NCBI Taxonomy" id="34073"/>
    <lineage>
        <taxon>Bacteria</taxon>
        <taxon>Pseudomonadati</taxon>
        <taxon>Pseudomonadota</taxon>
        <taxon>Betaproteobacteria</taxon>
        <taxon>Burkholderiales</taxon>
        <taxon>Comamonadaceae</taxon>
        <taxon>Variovorax</taxon>
    </lineage>
</organism>
<dbReference type="GO" id="GO:1990195">
    <property type="term" value="C:macrolide transmembrane transporter complex"/>
    <property type="evidence" value="ECO:0007669"/>
    <property type="project" value="InterPro"/>
</dbReference>
<dbReference type="AlphaFoldDB" id="A0A5Q0M9K8"/>
<dbReference type="Gene3D" id="6.10.140.1990">
    <property type="match status" value="1"/>
</dbReference>
<dbReference type="EMBL" id="CP045644">
    <property type="protein sequence ID" value="QFZ85537.1"/>
    <property type="molecule type" value="Genomic_DNA"/>
</dbReference>
<dbReference type="GO" id="GO:0030313">
    <property type="term" value="C:cell envelope"/>
    <property type="evidence" value="ECO:0007669"/>
    <property type="project" value="UniProtKB-SubCell"/>
</dbReference>
<evidence type="ECO:0000256" key="4">
    <source>
        <dbReference type="ARBA" id="ARBA00023054"/>
    </source>
</evidence>
<evidence type="ECO:0000256" key="5">
    <source>
        <dbReference type="SAM" id="Coils"/>
    </source>
</evidence>
<dbReference type="Proteomes" id="UP000326780">
    <property type="component" value="Chromosome"/>
</dbReference>
<sequence length="392" mass="42654">MPTTPSRRSRKLLVGLALLVVLAIAAFFWLSPPKKSDYLTATVQRGDLENAVLASGVLQAFKQVEVGAQVSGQLKSLKVVLGQPVKKGDWLAEIDPVISQNTLAQEQAKLENLQAQKLAKEVRVKQAELTWARQRDMLAQDAAARQDLEGADTELRALRADAVSLDAQIRQQKLALASAQTNLSYTRIMAPIDGDVVSINTLEGQTVVASFQVPTLMKLADLSTMTVKAQVSEADVVRVKAGQPVYFTILGDPDTRYHGTLRAVQPSPEKINNAVFFNALFDVPNPDRTLRVDMTAQVAILLGEAKQALTVPLTALGTRDKDGRHEVRVLLPDQRVEKRQVRIGIRNNFQAQVLEGLEEGDNVITGDASALEKTDGSTNDNGGGSGNRRPRQ</sequence>
<dbReference type="RefSeq" id="WP_153284106.1">
    <property type="nucleotide sequence ID" value="NZ_CP045644.1"/>
</dbReference>
<keyword evidence="3" id="KW-0813">Transport</keyword>
<feature type="transmembrane region" description="Helical" evidence="7">
    <location>
        <begin position="12"/>
        <end position="30"/>
    </location>
</feature>
<evidence type="ECO:0000313" key="11">
    <source>
        <dbReference type="EMBL" id="QFZ85537.1"/>
    </source>
</evidence>
<dbReference type="Gene3D" id="2.40.50.100">
    <property type="match status" value="1"/>
</dbReference>
<proteinExistence type="inferred from homology"/>
<dbReference type="InterPro" id="IPR058625">
    <property type="entry name" value="MdtA-like_BSH"/>
</dbReference>
<dbReference type="SUPFAM" id="SSF111369">
    <property type="entry name" value="HlyD-like secretion proteins"/>
    <property type="match status" value="1"/>
</dbReference>
<dbReference type="InterPro" id="IPR058623">
    <property type="entry name" value="MacA"/>
</dbReference>
<dbReference type="InterPro" id="IPR030190">
    <property type="entry name" value="MacA_alpha-hairpin_sf"/>
</dbReference>
<dbReference type="Pfam" id="PF25917">
    <property type="entry name" value="BSH_RND"/>
    <property type="match status" value="1"/>
</dbReference>
<dbReference type="NCBIfam" id="TIGR01730">
    <property type="entry name" value="RND_mfp"/>
    <property type="match status" value="1"/>
</dbReference>
<accession>A0A5Q0M9K8</accession>
<dbReference type="PANTHER" id="PTHR30469:SF33">
    <property type="entry name" value="SLR1207 PROTEIN"/>
    <property type="match status" value="1"/>
</dbReference>
<gene>
    <name evidence="11" type="primary">macA</name>
    <name evidence="11" type="ORF">GFK26_23615</name>
</gene>
<dbReference type="NCBIfam" id="NF008606">
    <property type="entry name" value="PRK11578.1"/>
    <property type="match status" value="1"/>
</dbReference>
<dbReference type="InterPro" id="IPR058627">
    <property type="entry name" value="MdtA-like_C"/>
</dbReference>
<feature type="region of interest" description="Disordered" evidence="6">
    <location>
        <begin position="366"/>
        <end position="392"/>
    </location>
</feature>
<dbReference type="Gene3D" id="2.40.420.20">
    <property type="match status" value="1"/>
</dbReference>
<feature type="domain" description="Multidrug resistance protein MdtA-like C-terminal permuted SH3" evidence="10">
    <location>
        <begin position="307"/>
        <end position="367"/>
    </location>
</feature>
<dbReference type="PANTHER" id="PTHR30469">
    <property type="entry name" value="MULTIDRUG RESISTANCE PROTEIN MDTA"/>
    <property type="match status" value="1"/>
</dbReference>
<dbReference type="GO" id="GO:1990281">
    <property type="term" value="C:efflux pump complex"/>
    <property type="evidence" value="ECO:0007669"/>
    <property type="project" value="TreeGrafter"/>
</dbReference>
<evidence type="ECO:0000256" key="1">
    <source>
        <dbReference type="ARBA" id="ARBA00004236"/>
    </source>
</evidence>
<dbReference type="GO" id="GO:0019898">
    <property type="term" value="C:extrinsic component of membrane"/>
    <property type="evidence" value="ECO:0007669"/>
    <property type="project" value="InterPro"/>
</dbReference>
<comment type="subcellular location">
    <subcellularLocation>
        <location evidence="1">Cell membrane</location>
    </subcellularLocation>
</comment>
<dbReference type="InterPro" id="IPR006143">
    <property type="entry name" value="RND_pump_MFP"/>
</dbReference>
<evidence type="ECO:0000259" key="10">
    <source>
        <dbReference type="Pfam" id="PF25967"/>
    </source>
</evidence>
<comment type="similarity">
    <text evidence="2">Belongs to the membrane fusion protein (MFP) (TC 8.A.1) family.</text>
</comment>
<keyword evidence="4 5" id="KW-0175">Coiled coil</keyword>
<dbReference type="Pfam" id="PF25967">
    <property type="entry name" value="RND-MFP_C"/>
    <property type="match status" value="1"/>
</dbReference>
<evidence type="ECO:0000256" key="2">
    <source>
        <dbReference type="ARBA" id="ARBA00009477"/>
    </source>
</evidence>
<dbReference type="Pfam" id="PF25944">
    <property type="entry name" value="Beta-barrel_RND"/>
    <property type="match status" value="1"/>
</dbReference>
<evidence type="ECO:0000313" key="12">
    <source>
        <dbReference type="Proteomes" id="UP000326780"/>
    </source>
</evidence>
<dbReference type="GO" id="GO:0015562">
    <property type="term" value="F:efflux transmembrane transporter activity"/>
    <property type="evidence" value="ECO:0007669"/>
    <property type="project" value="TreeGrafter"/>
</dbReference>
<evidence type="ECO:0000259" key="8">
    <source>
        <dbReference type="Pfam" id="PF25917"/>
    </source>
</evidence>
<dbReference type="GO" id="GO:1990961">
    <property type="term" value="P:xenobiotic detoxification by transmembrane export across the plasma membrane"/>
    <property type="evidence" value="ECO:0007669"/>
    <property type="project" value="InterPro"/>
</dbReference>
<evidence type="ECO:0000256" key="6">
    <source>
        <dbReference type="SAM" id="MobiDB-lite"/>
    </source>
</evidence>
<keyword evidence="7" id="KW-1133">Transmembrane helix</keyword>
<feature type="domain" description="Multidrug resistance protein MdtA-like barrel-sandwich hybrid" evidence="8">
    <location>
        <begin position="63"/>
        <end position="212"/>
    </location>
</feature>
<dbReference type="InterPro" id="IPR058626">
    <property type="entry name" value="MdtA-like_b-barrel"/>
</dbReference>
<feature type="domain" description="Multidrug resistance protein MdtA-like beta-barrel" evidence="9">
    <location>
        <begin position="224"/>
        <end position="303"/>
    </location>
</feature>
<evidence type="ECO:0000256" key="7">
    <source>
        <dbReference type="SAM" id="Phobius"/>
    </source>
</evidence>
<keyword evidence="7" id="KW-0812">Transmembrane</keyword>
<reference evidence="11 12" key="1">
    <citation type="submission" date="2019-10" db="EMBL/GenBank/DDBJ databases">
        <title>Complete genome sequence of Variovorax paradoxus 5C-2.</title>
        <authorList>
            <person name="Gogoleva N.E."/>
            <person name="Balkin A.S."/>
        </authorList>
    </citation>
    <scope>NUCLEOTIDE SEQUENCE [LARGE SCALE GENOMIC DNA]</scope>
    <source>
        <strain evidence="11 12">5C-2</strain>
    </source>
</reference>
<name>A0A5Q0M9K8_VARPD</name>
<feature type="coiled-coil region" evidence="5">
    <location>
        <begin position="103"/>
        <end position="168"/>
    </location>
</feature>
<evidence type="ECO:0000259" key="9">
    <source>
        <dbReference type="Pfam" id="PF25944"/>
    </source>
</evidence>
<protein>
    <submittedName>
        <fullName evidence="11">Macrolide transporter subunit MacA</fullName>
    </submittedName>
</protein>